<sequence>MNGKAFGKIDDDDYEDYSLFSEPDYLIPTYLPVPADPAPYLALEFLLFNYYLQLSLVIIVLAISFYSSMIEQMVIMDFFLIVDVIIVDIPLIVIPDAVTGRLNYEGRLDPLFIFQFQPLFLSQSFVSYLFYELRDPQLFLR</sequence>
<organism evidence="2 3">
    <name type="scientific">Streblomastix strix</name>
    <dbReference type="NCBI Taxonomy" id="222440"/>
    <lineage>
        <taxon>Eukaryota</taxon>
        <taxon>Metamonada</taxon>
        <taxon>Preaxostyla</taxon>
        <taxon>Oxymonadida</taxon>
        <taxon>Streblomastigidae</taxon>
        <taxon>Streblomastix</taxon>
    </lineage>
</organism>
<feature type="transmembrane region" description="Helical" evidence="1">
    <location>
        <begin position="110"/>
        <end position="131"/>
    </location>
</feature>
<dbReference type="EMBL" id="SNRW01028576">
    <property type="protein sequence ID" value="KAA6359316.1"/>
    <property type="molecule type" value="Genomic_DNA"/>
</dbReference>
<keyword evidence="1" id="KW-0812">Transmembrane</keyword>
<proteinExistence type="predicted"/>
<name>A0A5J4TLD9_9EUKA</name>
<reference evidence="2 3" key="1">
    <citation type="submission" date="2019-03" db="EMBL/GenBank/DDBJ databases">
        <title>Single cell metagenomics reveals metabolic interactions within the superorganism composed of flagellate Streblomastix strix and complex community of Bacteroidetes bacteria on its surface.</title>
        <authorList>
            <person name="Treitli S.C."/>
            <person name="Kolisko M."/>
            <person name="Husnik F."/>
            <person name="Keeling P."/>
            <person name="Hampl V."/>
        </authorList>
    </citation>
    <scope>NUCLEOTIDE SEQUENCE [LARGE SCALE GENOMIC DNA]</scope>
    <source>
        <strain evidence="2">ST1C</strain>
    </source>
</reference>
<evidence type="ECO:0000256" key="1">
    <source>
        <dbReference type="SAM" id="Phobius"/>
    </source>
</evidence>
<dbReference type="AlphaFoldDB" id="A0A5J4TLD9"/>
<accession>A0A5J4TLD9</accession>
<feature type="transmembrane region" description="Helical" evidence="1">
    <location>
        <begin position="48"/>
        <end position="66"/>
    </location>
</feature>
<comment type="caution">
    <text evidence="2">The sequence shown here is derived from an EMBL/GenBank/DDBJ whole genome shotgun (WGS) entry which is preliminary data.</text>
</comment>
<evidence type="ECO:0000313" key="3">
    <source>
        <dbReference type="Proteomes" id="UP000324800"/>
    </source>
</evidence>
<keyword evidence="1" id="KW-1133">Transmembrane helix</keyword>
<dbReference type="Proteomes" id="UP000324800">
    <property type="component" value="Unassembled WGS sequence"/>
</dbReference>
<keyword evidence="1" id="KW-0472">Membrane</keyword>
<gene>
    <name evidence="2" type="ORF">EZS28_045157</name>
</gene>
<feature type="transmembrane region" description="Helical" evidence="1">
    <location>
        <begin position="78"/>
        <end position="98"/>
    </location>
</feature>
<evidence type="ECO:0000313" key="2">
    <source>
        <dbReference type="EMBL" id="KAA6359316.1"/>
    </source>
</evidence>
<protein>
    <submittedName>
        <fullName evidence="2">Uncharacterized protein</fullName>
    </submittedName>
</protein>